<dbReference type="InterPro" id="IPR012280">
    <property type="entry name" value="Semialdhyde_DH_dimer_dom"/>
</dbReference>
<evidence type="ECO:0000259" key="10">
    <source>
        <dbReference type="SMART" id="SM00859"/>
    </source>
</evidence>
<dbReference type="InterPro" id="IPR051823">
    <property type="entry name" value="ASADH-related"/>
</dbReference>
<feature type="active site" description="Proton acceptor" evidence="9">
    <location>
        <position position="243"/>
    </location>
</feature>
<dbReference type="GO" id="GO:0051287">
    <property type="term" value="F:NAD binding"/>
    <property type="evidence" value="ECO:0007669"/>
    <property type="project" value="InterPro"/>
</dbReference>
<feature type="domain" description="Semialdehyde dehydrogenase NAD-binding" evidence="10">
    <location>
        <begin position="6"/>
        <end position="132"/>
    </location>
</feature>
<dbReference type="GO" id="GO:0019877">
    <property type="term" value="P:diaminopimelate biosynthetic process"/>
    <property type="evidence" value="ECO:0007669"/>
    <property type="project" value="UniProtKB-KW"/>
</dbReference>
<organism evidence="11 12">
    <name type="scientific">Methanomethylophilus alvi</name>
    <dbReference type="NCBI Taxonomy" id="1291540"/>
    <lineage>
        <taxon>Archaea</taxon>
        <taxon>Methanobacteriati</taxon>
        <taxon>Thermoplasmatota</taxon>
        <taxon>Thermoplasmata</taxon>
        <taxon>Methanomassiliicoccales</taxon>
        <taxon>Methanomethylophilaceae</taxon>
        <taxon>Methanomethylophilus</taxon>
    </lineage>
</organism>
<evidence type="ECO:0000256" key="1">
    <source>
        <dbReference type="ARBA" id="ARBA00010584"/>
    </source>
</evidence>
<dbReference type="PANTHER" id="PTHR46718">
    <property type="entry name" value="ASPARTATE-SEMIALDEHYDE DEHYDROGENASE"/>
    <property type="match status" value="1"/>
</dbReference>
<proteinExistence type="inferred from homology"/>
<dbReference type="PIRSF" id="PIRSF000148">
    <property type="entry name" value="ASA_dh"/>
    <property type="match status" value="1"/>
</dbReference>
<dbReference type="NCBIfam" id="NF006416">
    <property type="entry name" value="PRK08664.1"/>
    <property type="match status" value="1"/>
</dbReference>
<reference evidence="11 12" key="1">
    <citation type="submission" date="2016-10" db="EMBL/GenBank/DDBJ databases">
        <title>Complete genome of the TMA-utilizing, human hosted archaeon Methanomethylophilus alvus Gen. nov, sp. nov., strain Mx-05, derived from a pure culture.</title>
        <authorList>
            <person name="Brugere J.-F."/>
            <person name="Ben Hania W."/>
            <person name="Chaudhary P.P."/>
            <person name="Gaci N."/>
            <person name="Borrel G."/>
            <person name="Cao Van Tuat L."/>
            <person name="Fardeau M.-L."/>
            <person name="Harris H.M.B."/>
            <person name="O'Toole P.W."/>
            <person name="Ollivier B."/>
        </authorList>
    </citation>
    <scope>NUCLEOTIDE SEQUENCE [LARGE SCALE GENOMIC DNA]</scope>
    <source>
        <strain evidence="11 12">Mx-05</strain>
    </source>
</reference>
<dbReference type="InterPro" id="IPR005676">
    <property type="entry name" value="Asp_semi-ald_DH_pep-lack"/>
</dbReference>
<dbReference type="EMBL" id="CP017686">
    <property type="protein sequence ID" value="AYQ54663.1"/>
    <property type="molecule type" value="Genomic_DNA"/>
</dbReference>
<evidence type="ECO:0000313" key="12">
    <source>
        <dbReference type="Proteomes" id="UP000273278"/>
    </source>
</evidence>
<dbReference type="Pfam" id="PF02774">
    <property type="entry name" value="Semialdhyde_dhC"/>
    <property type="match status" value="1"/>
</dbReference>
<evidence type="ECO:0000256" key="8">
    <source>
        <dbReference type="ARBA" id="ARBA00023167"/>
    </source>
</evidence>
<dbReference type="GO" id="GO:0009086">
    <property type="term" value="P:methionine biosynthetic process"/>
    <property type="evidence" value="ECO:0007669"/>
    <property type="project" value="UniProtKB-KW"/>
</dbReference>
<dbReference type="RefSeq" id="WP_015504386.1">
    <property type="nucleotide sequence ID" value="NZ_CAYARL010000024.1"/>
</dbReference>
<dbReference type="GO" id="GO:0004073">
    <property type="term" value="F:aspartate-semialdehyde dehydrogenase activity"/>
    <property type="evidence" value="ECO:0007669"/>
    <property type="project" value="TreeGrafter"/>
</dbReference>
<keyword evidence="4" id="KW-0521">NADP</keyword>
<keyword evidence="7" id="KW-0457">Lysine biosynthesis</keyword>
<dbReference type="SUPFAM" id="SSF51735">
    <property type="entry name" value="NAD(P)-binding Rossmann-fold domains"/>
    <property type="match status" value="1"/>
</dbReference>
<dbReference type="CDD" id="cd02315">
    <property type="entry name" value="ScASADH_like_N"/>
    <property type="match status" value="1"/>
</dbReference>
<evidence type="ECO:0000256" key="3">
    <source>
        <dbReference type="ARBA" id="ARBA00022697"/>
    </source>
</evidence>
<name>A0A3G3IFM8_9ARCH</name>
<accession>A0A3G3IFM8</accession>
<dbReference type="InterPro" id="IPR000534">
    <property type="entry name" value="Semialdehyde_DH_NAD-bd"/>
</dbReference>
<evidence type="ECO:0000256" key="9">
    <source>
        <dbReference type="PIRSR" id="PIRSR000148-1"/>
    </source>
</evidence>
<evidence type="ECO:0000256" key="2">
    <source>
        <dbReference type="ARBA" id="ARBA00022605"/>
    </source>
</evidence>
<gene>
    <name evidence="11" type="ORF">BKD89_02425</name>
</gene>
<dbReference type="GeneID" id="41321287"/>
<dbReference type="GO" id="GO:0009085">
    <property type="term" value="P:lysine biosynthetic process"/>
    <property type="evidence" value="ECO:0007669"/>
    <property type="project" value="UniProtKB-KW"/>
</dbReference>
<dbReference type="Pfam" id="PF01118">
    <property type="entry name" value="Semialdhyde_dh"/>
    <property type="match status" value="1"/>
</dbReference>
<evidence type="ECO:0000256" key="4">
    <source>
        <dbReference type="ARBA" id="ARBA00022857"/>
    </source>
</evidence>
<evidence type="ECO:0000256" key="5">
    <source>
        <dbReference type="ARBA" id="ARBA00022915"/>
    </source>
</evidence>
<dbReference type="InterPro" id="IPR036291">
    <property type="entry name" value="NAD(P)-bd_dom_sf"/>
</dbReference>
<protein>
    <submittedName>
        <fullName evidence="11">Aspartate-semialdehyde dehydrogenase</fullName>
    </submittedName>
</protein>
<dbReference type="FunFam" id="3.30.360.10:FF:000016">
    <property type="entry name" value="Probable aspartate-semialdehyde dehydrogenase"/>
    <property type="match status" value="1"/>
</dbReference>
<evidence type="ECO:0000313" key="11">
    <source>
        <dbReference type="EMBL" id="AYQ54663.1"/>
    </source>
</evidence>
<dbReference type="GO" id="GO:0046983">
    <property type="term" value="F:protein dimerization activity"/>
    <property type="evidence" value="ECO:0007669"/>
    <property type="project" value="InterPro"/>
</dbReference>
<feature type="active site" description="Acyl-thioester intermediate" evidence="9">
    <location>
        <position position="150"/>
    </location>
</feature>
<dbReference type="GO" id="GO:0009088">
    <property type="term" value="P:threonine biosynthetic process"/>
    <property type="evidence" value="ECO:0007669"/>
    <property type="project" value="UniProtKB-KW"/>
</dbReference>
<keyword evidence="3" id="KW-0791">Threonine biosynthesis</keyword>
<keyword evidence="6" id="KW-0560">Oxidoreductase</keyword>
<sequence>MSGKVKVAVLGATGMIGQRFVEMLEDHPYFEIEGLYASERSEGKRFGDTLKVRDYNYKQETLDMKISKMDVDHISKACRIAFSGIPSELAGPTETELAQKGVAVFTNAGSHRMDPHVPIIVPEVNTDQFCSIKDQDTYGNGGYIVTNANCSSTGIVVPLRALNDAFGLNEVFVSTYQAISGAGYPGVPSLDIVGNVIPFISHEEEKMETELAKMLGTYADGEFKYAGFKVMANCARVPVIDGHTESLVIDMKESPSIEEVAKVLADFRGEPQKLGLPSAPEQPIIVRAEENRPQPIYDVFAGTPDRARGMASSVGRIRCSNGYYKMWVVSHNTLRGGAGGSMLNAEYAYKKGIL</sequence>
<comment type="similarity">
    <text evidence="1">Belongs to the aspartate-semialdehyde dehydrogenase family.</text>
</comment>
<keyword evidence="2" id="KW-0028">Amino-acid biosynthesis</keyword>
<dbReference type="NCBIfam" id="TIGR00978">
    <property type="entry name" value="asd_EA"/>
    <property type="match status" value="1"/>
</dbReference>
<dbReference type="GO" id="GO:0050661">
    <property type="term" value="F:NADP binding"/>
    <property type="evidence" value="ECO:0007669"/>
    <property type="project" value="InterPro"/>
</dbReference>
<dbReference type="SUPFAM" id="SSF55347">
    <property type="entry name" value="Glyceraldehyde-3-phosphate dehydrogenase-like, C-terminal domain"/>
    <property type="match status" value="1"/>
</dbReference>
<keyword evidence="8" id="KW-0486">Methionine biosynthesis</keyword>
<dbReference type="Proteomes" id="UP000273278">
    <property type="component" value="Chromosome"/>
</dbReference>
<dbReference type="PANTHER" id="PTHR46718:SF1">
    <property type="entry name" value="ASPARTATE-SEMIALDEHYDE DEHYDROGENASE"/>
    <property type="match status" value="1"/>
</dbReference>
<keyword evidence="5" id="KW-0220">Diaminopimelate biosynthesis</keyword>
<evidence type="ECO:0000256" key="7">
    <source>
        <dbReference type="ARBA" id="ARBA00023154"/>
    </source>
</evidence>
<dbReference type="OMA" id="CEEEMKM"/>
<dbReference type="AlphaFoldDB" id="A0A3G3IFM8"/>
<evidence type="ECO:0000256" key="6">
    <source>
        <dbReference type="ARBA" id="ARBA00023002"/>
    </source>
</evidence>
<dbReference type="Gene3D" id="3.30.360.10">
    <property type="entry name" value="Dihydrodipicolinate Reductase, domain 2"/>
    <property type="match status" value="1"/>
</dbReference>
<dbReference type="SMART" id="SM00859">
    <property type="entry name" value="Semialdhyde_dh"/>
    <property type="match status" value="1"/>
</dbReference>
<dbReference type="CDD" id="cd18130">
    <property type="entry name" value="ASADH_C_arch_fung_like"/>
    <property type="match status" value="1"/>
</dbReference>
<dbReference type="Gene3D" id="3.40.50.720">
    <property type="entry name" value="NAD(P)-binding Rossmann-like Domain"/>
    <property type="match status" value="1"/>
</dbReference>